<reference evidence="1" key="1">
    <citation type="submission" date="2020-06" db="EMBL/GenBank/DDBJ databases">
        <title>Whole Genome Sequence of Bradyrhizobium sp. Strain 1S1.</title>
        <authorList>
            <person name="Bromfield E.S.P."/>
            <person name="Cloutier S."/>
        </authorList>
    </citation>
    <scope>NUCLEOTIDE SEQUENCE [LARGE SCALE GENOMIC DNA]</scope>
    <source>
        <strain evidence="1">1S1</strain>
    </source>
</reference>
<dbReference type="RefSeq" id="WP_035978067.1">
    <property type="nucleotide sequence ID" value="NZ_CP088285.1"/>
</dbReference>
<dbReference type="EMBL" id="JAAOLE020000001">
    <property type="protein sequence ID" value="NVI48361.1"/>
    <property type="molecule type" value="Genomic_DNA"/>
</dbReference>
<accession>A0A973W6Q7</accession>
<proteinExistence type="predicted"/>
<name>A0A973W6Q7_9BRAD</name>
<protein>
    <submittedName>
        <fullName evidence="1">Uncharacterized protein</fullName>
    </submittedName>
</protein>
<evidence type="ECO:0000313" key="1">
    <source>
        <dbReference type="EMBL" id="NVI48361.1"/>
    </source>
</evidence>
<dbReference type="AlphaFoldDB" id="A0A973W6Q7"/>
<sequence>MRQDPVADVEGIPDLAKALDWRVNMLGLMSACHMVKSWSVCVPCDLSAALGELCVAALGSEKGFPLTSKPQFAQKTVWRKGITKNLRSSN</sequence>
<organism evidence="1">
    <name type="scientific">Bradyrhizobium septentrionale</name>
    <dbReference type="NCBI Taxonomy" id="1404411"/>
    <lineage>
        <taxon>Bacteria</taxon>
        <taxon>Pseudomonadati</taxon>
        <taxon>Pseudomonadota</taxon>
        <taxon>Alphaproteobacteria</taxon>
        <taxon>Hyphomicrobiales</taxon>
        <taxon>Nitrobacteraceae</taxon>
        <taxon>Bradyrhizobium</taxon>
    </lineage>
</organism>
<comment type="caution">
    <text evidence="1">The sequence shown here is derived from an EMBL/GenBank/DDBJ whole genome shotgun (WGS) entry which is preliminary data.</text>
</comment>
<gene>
    <name evidence="1" type="ORF">HAP48_036975</name>
</gene>